<accession>A0AAV4IKX4</accession>
<reference evidence="2 3" key="1">
    <citation type="journal article" date="2021" name="Elife">
        <title>Chloroplast acquisition without the gene transfer in kleptoplastic sea slugs, Plakobranchus ocellatus.</title>
        <authorList>
            <person name="Maeda T."/>
            <person name="Takahashi S."/>
            <person name="Yoshida T."/>
            <person name="Shimamura S."/>
            <person name="Takaki Y."/>
            <person name="Nagai Y."/>
            <person name="Toyoda A."/>
            <person name="Suzuki Y."/>
            <person name="Arimoto A."/>
            <person name="Ishii H."/>
            <person name="Satoh N."/>
            <person name="Nishiyama T."/>
            <person name="Hasebe M."/>
            <person name="Maruyama T."/>
            <person name="Minagawa J."/>
            <person name="Obokata J."/>
            <person name="Shigenobu S."/>
        </authorList>
    </citation>
    <scope>NUCLEOTIDE SEQUENCE [LARGE SCALE GENOMIC DNA]</scope>
</reference>
<sequence length="225" mass="25411">MRYGLAQEDEAHRGRKSKKTDGLAGPVSQSCAVKQTLPMGIITSYAIVVGAQSNRVAGFEVKVEPHELQEFQLFDINVFATQDMVVEVLVHSTRGELDGLDQERLVQEVRKFFNVPQEMRLKVFPVGQDGHRIVQQRIDENMEAESEEESEGSDEESELSEEESEGSEEESEGSDEDIELSEEESEGSDEEIDDDDDDDEDNDDEEEEDEEEIRDRPTYEALMGA</sequence>
<dbReference type="AlphaFoldDB" id="A0AAV4IKX4"/>
<proteinExistence type="predicted"/>
<feature type="compositionally biased region" description="Acidic residues" evidence="1">
    <location>
        <begin position="141"/>
        <end position="212"/>
    </location>
</feature>
<dbReference type="Proteomes" id="UP000762676">
    <property type="component" value="Unassembled WGS sequence"/>
</dbReference>
<dbReference type="EMBL" id="BMAT01009597">
    <property type="protein sequence ID" value="GFS09506.1"/>
    <property type="molecule type" value="Genomic_DNA"/>
</dbReference>
<feature type="region of interest" description="Disordered" evidence="1">
    <location>
        <begin position="1"/>
        <end position="25"/>
    </location>
</feature>
<evidence type="ECO:0000313" key="3">
    <source>
        <dbReference type="Proteomes" id="UP000762676"/>
    </source>
</evidence>
<feature type="region of interest" description="Disordered" evidence="1">
    <location>
        <begin position="141"/>
        <end position="225"/>
    </location>
</feature>
<keyword evidence="3" id="KW-1185">Reference proteome</keyword>
<name>A0AAV4IKX4_9GAST</name>
<evidence type="ECO:0000313" key="2">
    <source>
        <dbReference type="EMBL" id="GFS09506.1"/>
    </source>
</evidence>
<organism evidence="2 3">
    <name type="scientific">Elysia marginata</name>
    <dbReference type="NCBI Taxonomy" id="1093978"/>
    <lineage>
        <taxon>Eukaryota</taxon>
        <taxon>Metazoa</taxon>
        <taxon>Spiralia</taxon>
        <taxon>Lophotrochozoa</taxon>
        <taxon>Mollusca</taxon>
        <taxon>Gastropoda</taxon>
        <taxon>Heterobranchia</taxon>
        <taxon>Euthyneura</taxon>
        <taxon>Panpulmonata</taxon>
        <taxon>Sacoglossa</taxon>
        <taxon>Placobranchoidea</taxon>
        <taxon>Plakobranchidae</taxon>
        <taxon>Elysia</taxon>
    </lineage>
</organism>
<comment type="caution">
    <text evidence="2">The sequence shown here is derived from an EMBL/GenBank/DDBJ whole genome shotgun (WGS) entry which is preliminary data.</text>
</comment>
<evidence type="ECO:0000256" key="1">
    <source>
        <dbReference type="SAM" id="MobiDB-lite"/>
    </source>
</evidence>
<protein>
    <submittedName>
        <fullName evidence="2">Uncharacterized protein</fullName>
    </submittedName>
</protein>
<gene>
    <name evidence="2" type="ORF">ElyMa_004784100</name>
</gene>